<dbReference type="GO" id="GO:0032259">
    <property type="term" value="P:methylation"/>
    <property type="evidence" value="ECO:0007669"/>
    <property type="project" value="UniProtKB-KW"/>
</dbReference>
<evidence type="ECO:0000313" key="1">
    <source>
        <dbReference type="EMBL" id="PKW17442.1"/>
    </source>
</evidence>
<dbReference type="Gene3D" id="3.40.50.150">
    <property type="entry name" value="Vaccinia Virus protein VP39"/>
    <property type="match status" value="1"/>
</dbReference>
<dbReference type="InterPro" id="IPR006764">
    <property type="entry name" value="SAM_dep_MeTrfase_SAV2177_type"/>
</dbReference>
<keyword evidence="1" id="KW-0489">Methyltransferase</keyword>
<dbReference type="RefSeq" id="WP_010692724.1">
    <property type="nucleotide sequence ID" value="NZ_CP061007.1"/>
</dbReference>
<dbReference type="SUPFAM" id="SSF53335">
    <property type="entry name" value="S-adenosyl-L-methionine-dependent methyltransferases"/>
    <property type="match status" value="1"/>
</dbReference>
<keyword evidence="1" id="KW-0808">Transferase</keyword>
<dbReference type="Pfam" id="PF04672">
    <property type="entry name" value="Methyltransf_19"/>
    <property type="match status" value="1"/>
</dbReference>
<comment type="caution">
    <text evidence="1">The sequence shown here is derived from an EMBL/GenBank/DDBJ whole genome shotgun (WGS) entry which is preliminary data.</text>
</comment>
<gene>
    <name evidence="1" type="ORF">A8926_5408</name>
</gene>
<dbReference type="Proteomes" id="UP000233786">
    <property type="component" value="Unassembled WGS sequence"/>
</dbReference>
<dbReference type="CDD" id="cd02440">
    <property type="entry name" value="AdoMet_MTases"/>
    <property type="match status" value="1"/>
</dbReference>
<keyword evidence="2" id="KW-1185">Reference proteome</keyword>
<sequence>MQGYPGQDPAQAELFASLAGVNRSRANPARMYDYYLGGAHNFAADREAADRVLAVLPETRTFAQENRAFLQRAVRNLVEEAGVSQFLDLGSGIPTVGNVHEIAQGLDPAARVVYVDHEPVAVAQSQRMLAGNDLATIIRADLRHPDLVLGHPDARRLLDLSRPVAVLMISVFPFIPDADDPTGIIASYRRACAPGSYLALSHSLTPEYWPGEVVEAIELYQSSTHPLHLRNPEQVAALFDGYEMVEPGLVFTSAWRPDRPVTDKQARESRAVAGVGVLPG</sequence>
<dbReference type="OrthoDB" id="5175904at2"/>
<proteinExistence type="predicted"/>
<accession>A0A2N3Y3F4</accession>
<name>A0A2N3Y3F4_SACSN</name>
<dbReference type="GO" id="GO:0008168">
    <property type="term" value="F:methyltransferase activity"/>
    <property type="evidence" value="ECO:0007669"/>
    <property type="project" value="UniProtKB-KW"/>
</dbReference>
<dbReference type="EMBL" id="PJNB01000001">
    <property type="protein sequence ID" value="PKW17442.1"/>
    <property type="molecule type" value="Genomic_DNA"/>
</dbReference>
<dbReference type="AlphaFoldDB" id="A0A2N3Y3F4"/>
<protein>
    <submittedName>
        <fullName evidence="1">S-adenosyl methyltransferase</fullName>
    </submittedName>
</protein>
<dbReference type="InterPro" id="IPR029063">
    <property type="entry name" value="SAM-dependent_MTases_sf"/>
</dbReference>
<evidence type="ECO:0000313" key="2">
    <source>
        <dbReference type="Proteomes" id="UP000233786"/>
    </source>
</evidence>
<organism evidence="1 2">
    <name type="scientific">Saccharopolyspora spinosa</name>
    <dbReference type="NCBI Taxonomy" id="60894"/>
    <lineage>
        <taxon>Bacteria</taxon>
        <taxon>Bacillati</taxon>
        <taxon>Actinomycetota</taxon>
        <taxon>Actinomycetes</taxon>
        <taxon>Pseudonocardiales</taxon>
        <taxon>Pseudonocardiaceae</taxon>
        <taxon>Saccharopolyspora</taxon>
    </lineage>
</organism>
<dbReference type="PIRSF" id="PIRSF017393">
    <property type="entry name" value="MTase_SAV2177"/>
    <property type="match status" value="1"/>
</dbReference>
<dbReference type="STRING" id="994479.GCA_000194155_01038"/>
<reference evidence="1" key="1">
    <citation type="submission" date="2017-12" db="EMBL/GenBank/DDBJ databases">
        <title>Sequencing the genomes of 1000 Actinobacteria strains.</title>
        <authorList>
            <person name="Klenk H.-P."/>
        </authorList>
    </citation>
    <scope>NUCLEOTIDE SEQUENCE [LARGE SCALE GENOMIC DNA]</scope>
    <source>
        <strain evidence="1">DSM 44228</strain>
    </source>
</reference>